<organism evidence="1 2">
    <name type="scientific">Pseudomonas phage EL</name>
    <dbReference type="NCBI Taxonomy" id="273133"/>
    <lineage>
        <taxon>Viruses</taxon>
        <taxon>Duplodnaviria</taxon>
        <taxon>Heunggongvirae</taxon>
        <taxon>Uroviricota</taxon>
        <taxon>Caudoviricetes</taxon>
        <taxon>Chimalliviridae</taxon>
        <taxon>Elvirus</taxon>
        <taxon>Elvirus EL</taxon>
    </lineage>
</organism>
<dbReference type="Proteomes" id="UP000001239">
    <property type="component" value="Segment"/>
</dbReference>
<proteinExistence type="predicted"/>
<dbReference type="KEGG" id="vg:5176735"/>
<keyword evidence="2" id="KW-1185">Reference proteome</keyword>
<evidence type="ECO:0000313" key="2">
    <source>
        <dbReference type="Proteomes" id="UP000001239"/>
    </source>
</evidence>
<evidence type="ECO:0008006" key="3">
    <source>
        <dbReference type="Google" id="ProtNLM"/>
    </source>
</evidence>
<reference evidence="1 2" key="3">
    <citation type="journal article" date="2004" name="Bioinformatics">
        <title>PHIRE, a deterministic approach to reveal regulatory elements in bacteriophage genomes.</title>
        <authorList>
            <person name="Lavigne R."/>
            <person name="Sun W.D."/>
            <person name="Volckaert G."/>
        </authorList>
    </citation>
    <scope>NUCLEOTIDE SEQUENCE [LARGE SCALE GENOMIC DNA]</scope>
</reference>
<name>Q2Z125_9CAUD</name>
<accession>Q2Z125</accession>
<evidence type="ECO:0000313" key="1">
    <source>
        <dbReference type="EMBL" id="CAG27150.1"/>
    </source>
</evidence>
<dbReference type="OrthoDB" id="238at10239"/>
<protein>
    <recommendedName>
        <fullName evidence="3">Virion structural protein</fullName>
    </recommendedName>
</protein>
<dbReference type="GeneID" id="5176735"/>
<dbReference type="RefSeq" id="YP_418089.1">
    <property type="nucleotide sequence ID" value="NC_007623.1"/>
</dbReference>
<reference evidence="1 2" key="2">
    <citation type="journal article" date="2003" name="Res. Microbiol.">
        <title>Myoviridae bacteriophages of Pseudomonas aeruginosa: a long and complex evolutionary pathway.</title>
        <authorList>
            <person name="Krylov V.N."/>
            <person name="Pleteneva E.A."/>
            <person name="Bourkalsteva M.V."/>
            <person name="Shaburova O.V."/>
            <person name="Volckaert G."/>
            <person name="Sykilinda N.N."/>
            <person name="Kurochkina L.P."/>
            <person name="Mesyanzhinov V.V."/>
        </authorList>
    </citation>
    <scope>NUCLEOTIDE SEQUENCE [LARGE SCALE GENOMIC DNA]</scope>
</reference>
<reference evidence="1 2" key="4">
    <citation type="journal article" date="2005" name="J. Mol. Biol.">
        <title>Genome comparison of Pseudomonas aeruginosa large phages.</title>
        <authorList>
            <person name="Hertveldt K."/>
            <person name="Lavigne R."/>
            <person name="Pleteneva E."/>
            <person name="Sernova N."/>
            <person name="Kurochkina L."/>
            <person name="Korchevskii R."/>
            <person name="Robben J."/>
            <person name="Mesyanzhinov V."/>
            <person name="Krylov V.N."/>
            <person name="Volckaert G."/>
        </authorList>
    </citation>
    <scope>NUCLEOTIDE SEQUENCE</scope>
</reference>
<dbReference type="EMBL" id="AJ697969">
    <property type="protein sequence ID" value="CAG27150.1"/>
    <property type="molecule type" value="Genomic_DNA"/>
</dbReference>
<sequence>MAISQDELERIANNPIRGINLIVNEIENNWFNGTVKLNSKSHPFVLAMDLILGTSHGFINRLLDVNSRKFLLHARNVSELSMNMSDEERFGLFANPSTSVMILTMDIENFLKIAVDRRQTVGKNTVVYKEILVPKDTILNVNGYDFWVVNGIRIQYNERNGWKIVYDDSSPNPFIPISTNLLDRTFKQVDDRRYVMVSIPVAQLSCKATENLTSNEASGCRGIIEYTDNLYGVRAMLQRNGELKEIRVSYDQDVFDPLNVTLALSIDTVNKRFSYEIPDVYITSGNDIGRGIINIYTYTTKGALTKDLTTVSPMDIKPAYRDYRYGSDKLDPYSVPLVNAGGVAWKMDAIVSGGTDPIPFTEIKQRVIDGRQQRTLPITENNLKGAAENRGYSSVKVIDYMTKRSFALTKELPIQDNKGFYAPMACYVGSYLASVEDLVASGVVLDNGERVTIPHNVLFNINKPTSVLVNKLTRDAYFNMTPEQQVDMMAENTLVYTPFYYVLDTTNKQAVLRTYHLDSPIIRYQTFVDDNAALGLELGVGQITIEHRETGYLITLVTQSGDSYKELPNTSVGVQLSINPLDSNSLASVAGKLVGVLPNKERVWEFTLNTQFDVDVADVLYFTNFWQFGSQQSKTGSELTTDVTFIFTRAGDKEVTQSQIDDKIDETIFDIPMVGVIETHYKVEFGRRLGNLYSRIRPLVGEAQYKHYEADVPERYETTQVKRENGQIVFDSEGKPVIEHKAGDIVYNPDGTMRLLYRRGIDIVYENGVPVELEPRKLKYYWDFIAFDANYQFSKDEYDIQFAKYTKDFFVNGINQDMLAFSSEAIDQTDLFYQPRSKLGYQRVVINSNYESTLRQDLAFSVTYYLTENGYRNPNLRAALEESTPRQLNMALFDKTTVSTLDLAEALKENVSEEVVSVKLSAFAGDSTVDVISNLDDLTGFSIRKRLALTSDGLVSIQEAIDIIFQPHDVRMTTTI</sequence>
<reference evidence="1 2" key="1">
    <citation type="journal article" date="2002" name="Genetika">
        <title>Phenogenetic characterization of a group of giant Phi KZ-like bacteriophages of Pseudomonas aeruginosa].</title>
        <authorList>
            <person name="Burkal'tseva M.V."/>
            <person name="Krylov V.N."/>
            <person name="Pleteneva E.A."/>
            <person name="Shaburova O.V."/>
            <person name="Krylov S.V."/>
            <person name="Volckaert G."/>
            <person name="Sykilinda N.N."/>
            <person name="Kurochkina L.P."/>
            <person name="Mesyanzhinov V.V."/>
        </authorList>
    </citation>
    <scope>NUCLEOTIDE SEQUENCE [LARGE SCALE GENOMIC DNA]</scope>
</reference>